<evidence type="ECO:0000313" key="3">
    <source>
        <dbReference type="Proteomes" id="UP000032141"/>
    </source>
</evidence>
<dbReference type="AlphaFoldDB" id="A0A0D3E9Z1"/>
<dbReference type="eggNOG" id="ENOG502RRIK">
    <property type="taxonomic scope" value="Eukaryota"/>
</dbReference>
<dbReference type="PANTHER" id="PTHR31099">
    <property type="entry name" value="OS06G0165300 PROTEIN"/>
    <property type="match status" value="1"/>
</dbReference>
<keyword evidence="3" id="KW-1185">Reference proteome</keyword>
<dbReference type="HOGENOM" id="CLU_019862_0_1_1"/>
<accession>A0A0D3E9Z1</accession>
<keyword evidence="1" id="KW-0175">Coiled coil</keyword>
<sequence length="532" mass="60433">MLSKKKTSKKGTSRGSSSVDVHKELLVPKIEFVPHSVDPAENEVWWTARYGSITPPNEKSFPVMNHRSIEDGAPSRSTSDFLRTVWSFYRIPDTVEFRIPRRGERADTFIVRCRLWFPIPEVIVRVLDWFEVSISQLNPISIQHLIGIMILSFERGFSLTVDHFEALFRLQIILKMDKYRLVPQNFMSVVKGFFSNFNSWKKFFFFVRISAASVEESCIPLFRSQPNDRPFINPIALFSEDTIAVRDLLRNGPFFWTSFSPKRVRKALRFAHPGLASGAETDSDSEPDTPDPCVVAADVASLRSSKGKDIDLGDIEFAVDDSILPGWDPDLVYGDGSGTSEAPLPDFDDFFSGLPSGFDPPPSVDKLGRSKVVAEGSHIINGGLNLLGSALEVSHREAMVYRFKAEKAEKDLARMQSEMLERDSKLARDHESAIRRAERKGKREMFEVMRGRASQYQAEYGNLRDAYSSSSPILCLWPSVAFVYLYMAECGLYFETLHGPVFGRFIFYREWPLVASNPYRYAVFVYVMGVCF</sequence>
<organism evidence="2 3">
    <name type="scientific">Brassica oleracea var. oleracea</name>
    <dbReference type="NCBI Taxonomy" id="109376"/>
    <lineage>
        <taxon>Eukaryota</taxon>
        <taxon>Viridiplantae</taxon>
        <taxon>Streptophyta</taxon>
        <taxon>Embryophyta</taxon>
        <taxon>Tracheophyta</taxon>
        <taxon>Spermatophyta</taxon>
        <taxon>Magnoliopsida</taxon>
        <taxon>eudicotyledons</taxon>
        <taxon>Gunneridae</taxon>
        <taxon>Pentapetalae</taxon>
        <taxon>rosids</taxon>
        <taxon>malvids</taxon>
        <taxon>Brassicales</taxon>
        <taxon>Brassicaceae</taxon>
        <taxon>Brassiceae</taxon>
        <taxon>Brassica</taxon>
    </lineage>
</organism>
<feature type="coiled-coil region" evidence="1">
    <location>
        <begin position="405"/>
        <end position="440"/>
    </location>
</feature>
<protein>
    <submittedName>
        <fullName evidence="2">Uncharacterized protein</fullName>
    </submittedName>
</protein>
<name>A0A0D3E9Z1_BRAOL</name>
<dbReference type="Proteomes" id="UP000032141">
    <property type="component" value="Chromosome C9"/>
</dbReference>
<proteinExistence type="predicted"/>
<reference evidence="2" key="2">
    <citation type="submission" date="2015-03" db="UniProtKB">
        <authorList>
            <consortium name="EnsemblPlants"/>
        </authorList>
    </citation>
    <scope>IDENTIFICATION</scope>
</reference>
<dbReference type="EnsemblPlants" id="Bo9g098880.1">
    <property type="protein sequence ID" value="Bo9g098880.1"/>
    <property type="gene ID" value="Bo9g098880"/>
</dbReference>
<dbReference type="PANTHER" id="PTHR31099:SF44">
    <property type="entry name" value="DUF4283 DOMAIN-CONTAINING PROTEIN"/>
    <property type="match status" value="1"/>
</dbReference>
<evidence type="ECO:0000313" key="2">
    <source>
        <dbReference type="EnsemblPlants" id="Bo9g098880.1"/>
    </source>
</evidence>
<dbReference type="Gramene" id="Bo9g098880.1">
    <property type="protein sequence ID" value="Bo9g098880.1"/>
    <property type="gene ID" value="Bo9g098880"/>
</dbReference>
<evidence type="ECO:0000256" key="1">
    <source>
        <dbReference type="SAM" id="Coils"/>
    </source>
</evidence>
<reference evidence="2 3" key="1">
    <citation type="journal article" date="2014" name="Genome Biol.">
        <title>Transcriptome and methylome profiling reveals relics of genome dominance in the mesopolyploid Brassica oleracea.</title>
        <authorList>
            <person name="Parkin I.A."/>
            <person name="Koh C."/>
            <person name="Tang H."/>
            <person name="Robinson S.J."/>
            <person name="Kagale S."/>
            <person name="Clarke W.E."/>
            <person name="Town C.D."/>
            <person name="Nixon J."/>
            <person name="Krishnakumar V."/>
            <person name="Bidwell S.L."/>
            <person name="Denoeud F."/>
            <person name="Belcram H."/>
            <person name="Links M.G."/>
            <person name="Just J."/>
            <person name="Clarke C."/>
            <person name="Bender T."/>
            <person name="Huebert T."/>
            <person name="Mason A.S."/>
            <person name="Pires J.C."/>
            <person name="Barker G."/>
            <person name="Moore J."/>
            <person name="Walley P.G."/>
            <person name="Manoli S."/>
            <person name="Batley J."/>
            <person name="Edwards D."/>
            <person name="Nelson M.N."/>
            <person name="Wang X."/>
            <person name="Paterson A.H."/>
            <person name="King G."/>
            <person name="Bancroft I."/>
            <person name="Chalhoub B."/>
            <person name="Sharpe A.G."/>
        </authorList>
    </citation>
    <scope>NUCLEOTIDE SEQUENCE</scope>
    <source>
        <strain evidence="2 3">cv. TO1000</strain>
    </source>
</reference>